<dbReference type="AlphaFoldDB" id="A0A0P0RC84"/>
<evidence type="ECO:0000313" key="2">
    <source>
        <dbReference type="Proteomes" id="UP000019146"/>
    </source>
</evidence>
<protein>
    <submittedName>
        <fullName evidence="1">Uncharacterized protein</fullName>
    </submittedName>
</protein>
<dbReference type="EMBL" id="CP012746">
    <property type="protein sequence ID" value="ALL66116.1"/>
    <property type="molecule type" value="Genomic_DNA"/>
</dbReference>
<proteinExistence type="predicted"/>
<dbReference type="Proteomes" id="UP000019146">
    <property type="component" value="Chromosome 1"/>
</dbReference>
<dbReference type="KEGG" id="bcai:K788_0003300"/>
<gene>
    <name evidence="1" type="ORF">K788_0003300</name>
</gene>
<name>A0A0P0RC84_9BURK</name>
<accession>A0A0P0RC84</accession>
<evidence type="ECO:0000313" key="1">
    <source>
        <dbReference type="EMBL" id="ALL66116.1"/>
    </source>
</evidence>
<sequence>MRCRCKYARQGGDHESLFHLCNSENRMGFGNPGLKETSRECCERQSRVNNAR</sequence>
<reference evidence="1 2" key="1">
    <citation type="journal article" date="2014" name="Genome Announc.">
        <title>Draft Genome Sequence of the Haloacid-Degrading Burkholderia caribensis Strain MBA4.</title>
        <authorList>
            <person name="Pan Y."/>
            <person name="Kong K.F."/>
            <person name="Tsang J.S."/>
        </authorList>
    </citation>
    <scope>NUCLEOTIDE SEQUENCE [LARGE SCALE GENOMIC DNA]</scope>
    <source>
        <strain evidence="1 2">MBA4</strain>
    </source>
</reference>
<organism evidence="1 2">
    <name type="scientific">Paraburkholderia caribensis MBA4</name>
    <dbReference type="NCBI Taxonomy" id="1323664"/>
    <lineage>
        <taxon>Bacteria</taxon>
        <taxon>Pseudomonadati</taxon>
        <taxon>Pseudomonadota</taxon>
        <taxon>Betaproteobacteria</taxon>
        <taxon>Burkholderiales</taxon>
        <taxon>Burkholderiaceae</taxon>
        <taxon>Paraburkholderia</taxon>
    </lineage>
</organism>